<gene>
    <name evidence="2" type="ORF">C7K55_03240</name>
</gene>
<sequence length="144" mass="15932">MNQGDKDIDAKAGAPQTNEQQLICLNQNLLESVVSGDWLTYSSHCSLDLTCFEAETNGILAEGLAFHQFYFDLPAAATSTPSTPIQVSMARPHIRWISPDAAVLSYTRLTQKLVDGAAVTSSCCETRIWQRIDGTWKHIHVHRS</sequence>
<dbReference type="Gene3D" id="3.10.450.50">
    <property type="match status" value="1"/>
</dbReference>
<keyword evidence="3" id="KW-1185">Reference proteome</keyword>
<organism evidence="2 3">
    <name type="scientific">Cyanobium usitatum str. Tous</name>
    <dbReference type="NCBI Taxonomy" id="2116684"/>
    <lineage>
        <taxon>Bacteria</taxon>
        <taxon>Bacillati</taxon>
        <taxon>Cyanobacteriota</taxon>
        <taxon>Cyanophyceae</taxon>
        <taxon>Synechococcales</taxon>
        <taxon>Prochlorococcaceae</taxon>
        <taxon>Cyanobium</taxon>
    </lineage>
</organism>
<dbReference type="Proteomes" id="UP000243002">
    <property type="component" value="Unassembled WGS sequence"/>
</dbReference>
<dbReference type="RefSeq" id="WP_106501998.1">
    <property type="nucleotide sequence ID" value="NZ_PXXO01000003.1"/>
</dbReference>
<feature type="domain" description="Calcium/calmodulin-dependent protein kinase II association-domain" evidence="1">
    <location>
        <begin position="19"/>
        <end position="144"/>
    </location>
</feature>
<proteinExistence type="predicted"/>
<dbReference type="AlphaFoldDB" id="A0A2P7MZ80"/>
<name>A0A2P7MZ80_9CYAN</name>
<dbReference type="EMBL" id="PXXO01000003">
    <property type="protein sequence ID" value="PSJ06491.1"/>
    <property type="molecule type" value="Genomic_DNA"/>
</dbReference>
<accession>A0A2P7MZ80</accession>
<dbReference type="SUPFAM" id="SSF54427">
    <property type="entry name" value="NTF2-like"/>
    <property type="match status" value="1"/>
</dbReference>
<dbReference type="GO" id="GO:0005516">
    <property type="term" value="F:calmodulin binding"/>
    <property type="evidence" value="ECO:0007669"/>
    <property type="project" value="InterPro"/>
</dbReference>
<dbReference type="Pfam" id="PF08332">
    <property type="entry name" value="CaMKII_AD"/>
    <property type="match status" value="1"/>
</dbReference>
<protein>
    <submittedName>
        <fullName evidence="2">DUF4440 domain-containing protein</fullName>
    </submittedName>
</protein>
<dbReference type="OrthoDB" id="556495at2"/>
<dbReference type="InterPro" id="IPR013543">
    <property type="entry name" value="Ca/CaM-dep_prot_kinase-assoc"/>
</dbReference>
<evidence type="ECO:0000313" key="2">
    <source>
        <dbReference type="EMBL" id="PSJ06491.1"/>
    </source>
</evidence>
<evidence type="ECO:0000313" key="3">
    <source>
        <dbReference type="Proteomes" id="UP000243002"/>
    </source>
</evidence>
<dbReference type="GO" id="GO:0004683">
    <property type="term" value="F:calcium/calmodulin-dependent protein kinase activity"/>
    <property type="evidence" value="ECO:0007669"/>
    <property type="project" value="InterPro"/>
</dbReference>
<dbReference type="InterPro" id="IPR032710">
    <property type="entry name" value="NTF2-like_dom_sf"/>
</dbReference>
<evidence type="ECO:0000259" key="1">
    <source>
        <dbReference type="Pfam" id="PF08332"/>
    </source>
</evidence>
<reference evidence="2 3" key="1">
    <citation type="journal article" date="2018" name="Environ. Microbiol.">
        <title>Ecological and genomic features of two widespread freshwater picocyanobacteria.</title>
        <authorList>
            <person name="Cabello-Yeves P.J."/>
            <person name="Picazo A."/>
            <person name="Camacho A."/>
            <person name="Callieri C."/>
            <person name="Rosselli R."/>
            <person name="Roda-Garcia J.J."/>
            <person name="Coutinho F.H."/>
            <person name="Rodriguez-Valera F."/>
        </authorList>
    </citation>
    <scope>NUCLEOTIDE SEQUENCE [LARGE SCALE GENOMIC DNA]</scope>
    <source>
        <strain evidence="2 3">Tous</strain>
    </source>
</reference>
<comment type="caution">
    <text evidence="2">The sequence shown here is derived from an EMBL/GenBank/DDBJ whole genome shotgun (WGS) entry which is preliminary data.</text>
</comment>